<evidence type="ECO:0000313" key="2">
    <source>
        <dbReference type="Proteomes" id="UP000637383"/>
    </source>
</evidence>
<dbReference type="EMBL" id="JACJTU010000001">
    <property type="protein sequence ID" value="MBD2732452.1"/>
    <property type="molecule type" value="Genomic_DNA"/>
</dbReference>
<gene>
    <name evidence="1" type="ORF">H6H03_00800</name>
</gene>
<accession>A0ABR8JYG2</accession>
<protein>
    <submittedName>
        <fullName evidence="1">Uncharacterized protein</fullName>
    </submittedName>
</protein>
<comment type="caution">
    <text evidence="1">The sequence shown here is derived from an EMBL/GenBank/DDBJ whole genome shotgun (WGS) entry which is preliminary data.</text>
</comment>
<evidence type="ECO:0000313" key="1">
    <source>
        <dbReference type="EMBL" id="MBD2732452.1"/>
    </source>
</evidence>
<sequence>MGHRAWGMEMRRRVAVNLCLYPSILFLLRVPVSFSHTEYPFFIKFFCEMLKNIASVQKSETESPNLNYVNKAST</sequence>
<keyword evidence="2" id="KW-1185">Reference proteome</keyword>
<name>A0ABR8JYG2_9NOSO</name>
<organism evidence="1 2">
    <name type="scientific">Nostoc paludosum FACHB-159</name>
    <dbReference type="NCBI Taxonomy" id="2692908"/>
    <lineage>
        <taxon>Bacteria</taxon>
        <taxon>Bacillati</taxon>
        <taxon>Cyanobacteriota</taxon>
        <taxon>Cyanophyceae</taxon>
        <taxon>Nostocales</taxon>
        <taxon>Nostocaceae</taxon>
        <taxon>Nostoc</taxon>
    </lineage>
</organism>
<proteinExistence type="predicted"/>
<dbReference type="Proteomes" id="UP000637383">
    <property type="component" value="Unassembled WGS sequence"/>
</dbReference>
<reference evidence="1 2" key="1">
    <citation type="journal article" date="2020" name="ISME J.">
        <title>Comparative genomics reveals insights into cyanobacterial evolution and habitat adaptation.</title>
        <authorList>
            <person name="Chen M.Y."/>
            <person name="Teng W.K."/>
            <person name="Zhao L."/>
            <person name="Hu C.X."/>
            <person name="Zhou Y.K."/>
            <person name="Han B.P."/>
            <person name="Song L.R."/>
            <person name="Shu W.S."/>
        </authorList>
    </citation>
    <scope>NUCLEOTIDE SEQUENCE [LARGE SCALE GENOMIC DNA]</scope>
    <source>
        <strain evidence="1 2">FACHB-159</strain>
    </source>
</reference>